<keyword evidence="5 11" id="KW-0812">Transmembrane</keyword>
<dbReference type="NCBIfam" id="TIGR00773">
    <property type="entry name" value="NhaA"/>
    <property type="match status" value="1"/>
</dbReference>
<name>A0A4R4WFK7_9ACTN</name>
<dbReference type="GO" id="GO:0015385">
    <property type="term" value="F:sodium:proton antiporter activity"/>
    <property type="evidence" value="ECO:0007669"/>
    <property type="project" value="UniProtKB-UniRule"/>
</dbReference>
<comment type="catalytic activity">
    <reaction evidence="11">
        <text>Na(+)(in) + 2 H(+)(out) = Na(+)(out) + 2 H(+)(in)</text>
        <dbReference type="Rhea" id="RHEA:29251"/>
        <dbReference type="ChEBI" id="CHEBI:15378"/>
        <dbReference type="ChEBI" id="CHEBI:29101"/>
    </reaction>
</comment>
<evidence type="ECO:0000256" key="7">
    <source>
        <dbReference type="ARBA" id="ARBA00023053"/>
    </source>
</evidence>
<evidence type="ECO:0000313" key="14">
    <source>
        <dbReference type="Proteomes" id="UP000294543"/>
    </source>
</evidence>
<feature type="compositionally biased region" description="Basic and acidic residues" evidence="12">
    <location>
        <begin position="445"/>
        <end position="471"/>
    </location>
</feature>
<keyword evidence="14" id="KW-1185">Reference proteome</keyword>
<dbReference type="Pfam" id="PF06965">
    <property type="entry name" value="Na_H_antiport_1"/>
    <property type="match status" value="1"/>
</dbReference>
<dbReference type="Gene3D" id="1.20.1530.10">
    <property type="entry name" value="Na+/H+ antiporter like domain"/>
    <property type="match status" value="1"/>
</dbReference>
<evidence type="ECO:0000256" key="9">
    <source>
        <dbReference type="ARBA" id="ARBA00023136"/>
    </source>
</evidence>
<keyword evidence="10 11" id="KW-0739">Sodium transport</keyword>
<feature type="transmembrane region" description="Helical" evidence="11">
    <location>
        <begin position="171"/>
        <end position="191"/>
    </location>
</feature>
<keyword evidence="3 11" id="KW-0050">Antiport</keyword>
<evidence type="ECO:0000256" key="1">
    <source>
        <dbReference type="ARBA" id="ARBA00004429"/>
    </source>
</evidence>
<feature type="transmembrane region" description="Helical" evidence="11">
    <location>
        <begin position="349"/>
        <end position="375"/>
    </location>
</feature>
<proteinExistence type="inferred from homology"/>
<keyword evidence="7 11" id="KW-0915">Sodium</keyword>
<feature type="region of interest" description="Disordered" evidence="12">
    <location>
        <begin position="445"/>
        <end position="479"/>
    </location>
</feature>
<feature type="transmembrane region" description="Helical" evidence="11">
    <location>
        <begin position="221"/>
        <end position="237"/>
    </location>
</feature>
<keyword evidence="2 11" id="KW-0813">Transport</keyword>
<comment type="subcellular location">
    <subcellularLocation>
        <location evidence="1">Cell inner membrane</location>
        <topology evidence="1">Multi-pass membrane protein</topology>
    </subcellularLocation>
    <subcellularLocation>
        <location evidence="11">Cell membrane</location>
        <topology evidence="11">Multi-pass membrane protein</topology>
    </subcellularLocation>
</comment>
<evidence type="ECO:0000256" key="10">
    <source>
        <dbReference type="ARBA" id="ARBA00023201"/>
    </source>
</evidence>
<sequence>MTGPARSAPRLFGRRSWAEARRIADILRKETIGGALLLAGAALAMAWANSPWSGAYEEVRSFTFGPAWLHLNLDMATWAADGLLAIFFFVAGLELKREFVAGDLRQPRRAAVPVAAALGGVIVPATLYLLLTRNVDGAAAGWAIPTATDIAFALAVLAVIGRFLPAALRTFLLTLAVVDDLLAIVIIAVFYTSGLAPIPLLVALVPLAIFIVLVQRRLRSWWLLLPLAVTVWALVHASGVHATVAGVLLAFAVPVMRSRRASGQEAGPGLAEHFEHRFRPLSAGVAVPLFAFLSAGVHLGGLNGAVTALSDPVAMGIVAGLVIGKPIGIMVATWLVARFTRAHLDEGLSWVDVLGLSILAGIGFTVSLLIGELAFGAGGERGDHVKMAVLGGSVAAALLASVILRLRNRVYRRLHEAEAADQDRDNIPDVYQGHVALMDRRADHGNRAGRHHPAEHTTDHPADRGRVDHARHGQGNKPA</sequence>
<keyword evidence="8 11" id="KW-0406">Ion transport</keyword>
<feature type="transmembrane region" description="Helical" evidence="11">
    <location>
        <begin position="68"/>
        <end position="90"/>
    </location>
</feature>
<reference evidence="13 14" key="1">
    <citation type="submission" date="2019-03" db="EMBL/GenBank/DDBJ databases">
        <title>Draft genome sequences of novel Actinobacteria.</title>
        <authorList>
            <person name="Sahin N."/>
            <person name="Ay H."/>
            <person name="Saygin H."/>
        </authorList>
    </citation>
    <scope>NUCLEOTIDE SEQUENCE [LARGE SCALE GENOMIC DNA]</scope>
    <source>
        <strain evidence="13 14">KC712</strain>
    </source>
</reference>
<evidence type="ECO:0000256" key="3">
    <source>
        <dbReference type="ARBA" id="ARBA00022449"/>
    </source>
</evidence>
<evidence type="ECO:0000256" key="2">
    <source>
        <dbReference type="ARBA" id="ARBA00022448"/>
    </source>
</evidence>
<dbReference type="InterPro" id="IPR004670">
    <property type="entry name" value="NhaA"/>
</dbReference>
<gene>
    <name evidence="11 13" type="primary">nhaA</name>
    <name evidence="13" type="ORF">E1294_26690</name>
</gene>
<comment type="caution">
    <text evidence="13">The sequence shown here is derived from an EMBL/GenBank/DDBJ whole genome shotgun (WGS) entry which is preliminary data.</text>
</comment>
<dbReference type="InterPro" id="IPR023171">
    <property type="entry name" value="Na/H_antiporter_dom_sf"/>
</dbReference>
<comment type="similarity">
    <text evidence="11">Belongs to the NhaA Na(+)/H(+) (TC 2.A.33) antiporter family.</text>
</comment>
<accession>A0A4R4WFK7</accession>
<dbReference type="PANTHER" id="PTHR30341">
    <property type="entry name" value="SODIUM ION/PROTON ANTIPORTER NHAA-RELATED"/>
    <property type="match status" value="1"/>
</dbReference>
<evidence type="ECO:0000256" key="12">
    <source>
        <dbReference type="SAM" id="MobiDB-lite"/>
    </source>
</evidence>
<protein>
    <recommendedName>
        <fullName evidence="11">Na(+)/H(+) antiporter NhaA</fullName>
    </recommendedName>
    <alternativeName>
        <fullName evidence="11">Sodium/proton antiporter NhaA</fullName>
    </alternativeName>
</protein>
<dbReference type="OrthoDB" id="117402at2"/>
<feature type="transmembrane region" description="Helical" evidence="11">
    <location>
        <begin position="197"/>
        <end position="214"/>
    </location>
</feature>
<evidence type="ECO:0000256" key="8">
    <source>
        <dbReference type="ARBA" id="ARBA00023065"/>
    </source>
</evidence>
<keyword evidence="6 11" id="KW-1133">Transmembrane helix</keyword>
<dbReference type="EMBL" id="SMKP01000081">
    <property type="protein sequence ID" value="TDD17759.1"/>
    <property type="molecule type" value="Genomic_DNA"/>
</dbReference>
<dbReference type="Proteomes" id="UP000294543">
    <property type="component" value="Unassembled WGS sequence"/>
</dbReference>
<dbReference type="GO" id="GO:0005886">
    <property type="term" value="C:plasma membrane"/>
    <property type="evidence" value="ECO:0007669"/>
    <property type="project" value="UniProtKB-SubCell"/>
</dbReference>
<evidence type="ECO:0000313" key="13">
    <source>
        <dbReference type="EMBL" id="TDD17759.1"/>
    </source>
</evidence>
<comment type="function">
    <text evidence="11">Na(+)/H(+) antiporter that extrudes sodium in exchange for external protons.</text>
</comment>
<feature type="transmembrane region" description="Helical" evidence="11">
    <location>
        <begin position="142"/>
        <end position="164"/>
    </location>
</feature>
<dbReference type="AlphaFoldDB" id="A0A4R4WFK7"/>
<dbReference type="GO" id="GO:0006885">
    <property type="term" value="P:regulation of pH"/>
    <property type="evidence" value="ECO:0007669"/>
    <property type="project" value="UniProtKB-UniRule"/>
</dbReference>
<keyword evidence="4 11" id="KW-1003">Cell membrane</keyword>
<evidence type="ECO:0000256" key="5">
    <source>
        <dbReference type="ARBA" id="ARBA00022692"/>
    </source>
</evidence>
<feature type="transmembrane region" description="Helical" evidence="11">
    <location>
        <begin position="313"/>
        <end position="337"/>
    </location>
</feature>
<feature type="transmembrane region" description="Helical" evidence="11">
    <location>
        <begin position="387"/>
        <end position="406"/>
    </location>
</feature>
<dbReference type="HAMAP" id="MF_01844">
    <property type="entry name" value="NhaA"/>
    <property type="match status" value="1"/>
</dbReference>
<dbReference type="PANTHER" id="PTHR30341:SF0">
    <property type="entry name" value="NA(+)_H(+) ANTIPORTER NHAA"/>
    <property type="match status" value="1"/>
</dbReference>
<keyword evidence="9 11" id="KW-0472">Membrane</keyword>
<evidence type="ECO:0000256" key="11">
    <source>
        <dbReference type="HAMAP-Rule" id="MF_01844"/>
    </source>
</evidence>
<feature type="transmembrane region" description="Helical" evidence="11">
    <location>
        <begin position="110"/>
        <end position="130"/>
    </location>
</feature>
<organism evidence="13 14">
    <name type="scientific">Nonomuraea diastatica</name>
    <dbReference type="NCBI Taxonomy" id="1848329"/>
    <lineage>
        <taxon>Bacteria</taxon>
        <taxon>Bacillati</taxon>
        <taxon>Actinomycetota</taxon>
        <taxon>Actinomycetes</taxon>
        <taxon>Streptosporangiales</taxon>
        <taxon>Streptosporangiaceae</taxon>
        <taxon>Nonomuraea</taxon>
    </lineage>
</organism>
<dbReference type="RefSeq" id="WP_132512718.1">
    <property type="nucleotide sequence ID" value="NZ_SMKP01000081.1"/>
</dbReference>
<evidence type="ECO:0000256" key="4">
    <source>
        <dbReference type="ARBA" id="ARBA00022475"/>
    </source>
</evidence>
<feature type="transmembrane region" description="Helical" evidence="11">
    <location>
        <begin position="31"/>
        <end position="48"/>
    </location>
</feature>
<evidence type="ECO:0000256" key="6">
    <source>
        <dbReference type="ARBA" id="ARBA00022989"/>
    </source>
</evidence>